<evidence type="ECO:0000313" key="2">
    <source>
        <dbReference type="Proteomes" id="UP000441586"/>
    </source>
</evidence>
<accession>A0A6A4R9I5</accession>
<organism evidence="1 2">
    <name type="scientific">Parasedimentitalea maritima</name>
    <dbReference type="NCBI Taxonomy" id="2578117"/>
    <lineage>
        <taxon>Bacteria</taxon>
        <taxon>Pseudomonadati</taxon>
        <taxon>Pseudomonadota</taxon>
        <taxon>Alphaproteobacteria</taxon>
        <taxon>Rhodobacterales</taxon>
        <taxon>Paracoccaceae</taxon>
        <taxon>Parasedimentitalea</taxon>
    </lineage>
</organism>
<dbReference type="AlphaFoldDB" id="A0A6A4R9I5"/>
<proteinExistence type="predicted"/>
<protein>
    <submittedName>
        <fullName evidence="1">Uncharacterized protein</fullName>
    </submittedName>
</protein>
<sequence>MTDIQDQRDQLETRLARADAVLKLLASANGIDVETLQSVALDASDHVQEARQLCQLLASSQQKGPALSRRPHDHMTVRVFQRPPAAL</sequence>
<comment type="caution">
    <text evidence="1">The sequence shown here is derived from an EMBL/GenBank/DDBJ whole genome shotgun (WGS) entry which is preliminary data.</text>
</comment>
<gene>
    <name evidence="1" type="ORF">GP644_23410</name>
</gene>
<reference evidence="1 2" key="1">
    <citation type="submission" date="2019-12" db="EMBL/GenBank/DDBJ databases">
        <authorList>
            <person name="Zhang Y.-J."/>
        </authorList>
    </citation>
    <scope>NUCLEOTIDE SEQUENCE [LARGE SCALE GENOMIC DNA]</scope>
    <source>
        <strain evidence="1 2">H18S-6</strain>
    </source>
</reference>
<dbReference type="Proteomes" id="UP000441586">
    <property type="component" value="Unassembled WGS sequence"/>
</dbReference>
<dbReference type="RefSeq" id="WP_158981858.1">
    <property type="nucleotide sequence ID" value="NZ_WSFO01000032.1"/>
</dbReference>
<evidence type="ECO:0000313" key="1">
    <source>
        <dbReference type="EMBL" id="KAE9624480.1"/>
    </source>
</evidence>
<dbReference type="EMBL" id="WSFO01000032">
    <property type="protein sequence ID" value="KAE9624480.1"/>
    <property type="molecule type" value="Genomic_DNA"/>
</dbReference>
<name>A0A6A4R9I5_9RHOB</name>